<name>X1C8G7_9ZZZZ</name>
<gene>
    <name evidence="1" type="ORF">S01H4_44633</name>
</gene>
<dbReference type="EMBL" id="BART01024770">
    <property type="protein sequence ID" value="GAG92698.1"/>
    <property type="molecule type" value="Genomic_DNA"/>
</dbReference>
<organism evidence="1">
    <name type="scientific">marine sediment metagenome</name>
    <dbReference type="NCBI Taxonomy" id="412755"/>
    <lineage>
        <taxon>unclassified sequences</taxon>
        <taxon>metagenomes</taxon>
        <taxon>ecological metagenomes</taxon>
    </lineage>
</organism>
<sequence>SAYLELQSLSAIAKSDIDNFLVFVANQYYRLKLKDKYVEKVIRKFRTNMGIALAIECNELDDTCPYFVLSKDIKVKKENIR</sequence>
<reference evidence="1" key="1">
    <citation type="journal article" date="2014" name="Front. Microbiol.">
        <title>High frequency of phylogenetically diverse reductive dehalogenase-homologous genes in deep subseafloor sedimentary metagenomes.</title>
        <authorList>
            <person name="Kawai M."/>
            <person name="Futagami T."/>
            <person name="Toyoda A."/>
            <person name="Takaki Y."/>
            <person name="Nishi S."/>
            <person name="Hori S."/>
            <person name="Arai W."/>
            <person name="Tsubouchi T."/>
            <person name="Morono Y."/>
            <person name="Uchiyama I."/>
            <person name="Ito T."/>
            <person name="Fujiyama A."/>
            <person name="Inagaki F."/>
            <person name="Takami H."/>
        </authorList>
    </citation>
    <scope>NUCLEOTIDE SEQUENCE</scope>
    <source>
        <strain evidence="1">Expedition CK06-06</strain>
    </source>
</reference>
<proteinExistence type="predicted"/>
<evidence type="ECO:0000313" key="1">
    <source>
        <dbReference type="EMBL" id="GAG92698.1"/>
    </source>
</evidence>
<protein>
    <submittedName>
        <fullName evidence="1">Uncharacterized protein</fullName>
    </submittedName>
</protein>
<comment type="caution">
    <text evidence="1">The sequence shown here is derived from an EMBL/GenBank/DDBJ whole genome shotgun (WGS) entry which is preliminary data.</text>
</comment>
<dbReference type="AlphaFoldDB" id="X1C8G7"/>
<accession>X1C8G7</accession>
<feature type="non-terminal residue" evidence="1">
    <location>
        <position position="1"/>
    </location>
</feature>